<reference evidence="2" key="1">
    <citation type="submission" date="2020-02" db="EMBL/GenBank/DDBJ databases">
        <authorList>
            <person name="Meier V. D."/>
        </authorList>
    </citation>
    <scope>NUCLEOTIDE SEQUENCE</scope>
    <source>
        <strain evidence="2">AVDCRST_MAG64</strain>
    </source>
</reference>
<dbReference type="SUPFAM" id="SSF50156">
    <property type="entry name" value="PDZ domain-like"/>
    <property type="match status" value="1"/>
</dbReference>
<proteinExistence type="predicted"/>
<evidence type="ECO:0000259" key="1">
    <source>
        <dbReference type="Pfam" id="PF13180"/>
    </source>
</evidence>
<dbReference type="InterPro" id="IPR001478">
    <property type="entry name" value="PDZ"/>
</dbReference>
<protein>
    <recommendedName>
        <fullName evidence="1">PDZ domain-containing protein</fullName>
    </recommendedName>
</protein>
<dbReference type="Pfam" id="PF13180">
    <property type="entry name" value="PDZ_2"/>
    <property type="match status" value="1"/>
</dbReference>
<dbReference type="Gene3D" id="2.30.42.10">
    <property type="match status" value="1"/>
</dbReference>
<dbReference type="InterPro" id="IPR036034">
    <property type="entry name" value="PDZ_sf"/>
</dbReference>
<dbReference type="AlphaFoldDB" id="A0A6J4P831"/>
<accession>A0A6J4P831</accession>
<gene>
    <name evidence="2" type="ORF">AVDCRST_MAG64-2072</name>
</gene>
<feature type="domain" description="PDZ" evidence="1">
    <location>
        <begin position="4"/>
        <end position="55"/>
    </location>
</feature>
<name>A0A6J4P831_9BACT</name>
<organism evidence="2">
    <name type="scientific">uncultured Phycisphaerae bacterium</name>
    <dbReference type="NCBI Taxonomy" id="904963"/>
    <lineage>
        <taxon>Bacteria</taxon>
        <taxon>Pseudomonadati</taxon>
        <taxon>Planctomycetota</taxon>
        <taxon>Phycisphaerae</taxon>
        <taxon>environmental samples</taxon>
    </lineage>
</organism>
<dbReference type="EMBL" id="CADCUQ010000466">
    <property type="protein sequence ID" value="CAA9407079.1"/>
    <property type="molecule type" value="Genomic_DNA"/>
</dbReference>
<sequence length="56" mass="6189">MFPESPAEKAGIRVDDVIARVNDKPVDGREALVATIRTLMPGQEVRLNVRRGDETV</sequence>
<evidence type="ECO:0000313" key="2">
    <source>
        <dbReference type="EMBL" id="CAA9407079.1"/>
    </source>
</evidence>